<organism evidence="2 3">
    <name type="scientific">Scleroderma citrinum Foug A</name>
    <dbReference type="NCBI Taxonomy" id="1036808"/>
    <lineage>
        <taxon>Eukaryota</taxon>
        <taxon>Fungi</taxon>
        <taxon>Dikarya</taxon>
        <taxon>Basidiomycota</taxon>
        <taxon>Agaricomycotina</taxon>
        <taxon>Agaricomycetes</taxon>
        <taxon>Agaricomycetidae</taxon>
        <taxon>Boletales</taxon>
        <taxon>Sclerodermatineae</taxon>
        <taxon>Sclerodermataceae</taxon>
        <taxon>Scleroderma</taxon>
    </lineage>
</organism>
<feature type="compositionally biased region" description="Low complexity" evidence="1">
    <location>
        <begin position="414"/>
        <end position="425"/>
    </location>
</feature>
<evidence type="ECO:0000313" key="2">
    <source>
        <dbReference type="EMBL" id="KIM66246.1"/>
    </source>
</evidence>
<dbReference type="Proteomes" id="UP000053989">
    <property type="component" value="Unassembled WGS sequence"/>
</dbReference>
<sequence>MDLAELSSQRPTVQPNPILVDAHGNPCKISVQAVELEGRPRLVRALKNSGALVVGNVKDADIILVDSSTEIGRRLIRTWGTSPSKVVLQQAWARLSIEAGHPLLQMDDWGGMRAIDDGLPVMIDGIAVDEEREVEDLVGQSPLPTPRITPDDSSTQKREETDSSMMFPANVIGPMTVTTHSPSIATSTGLHAAPTYPLSNQYQSPQSSLFAQPGPTAQSIPLHLQPHLSQSSLPDTTFNVPSASSVSSFPQNFAAMSPEAFNSMFITMFEILRHKESQSQPMWSDPGAPASQPHNDMQQPILTQPYVYTSGPLSNSSYASPPAHQSQEMAKHAGSGGSQVTPHSRNGVGNRYPSQDVTDTRPPPFANKPRQDFTARQSSNEVLSPSISRKRPPAVKPTRPPKRANKGKGKEPSPSDSSESESNSDTQLDMVDSPLRNLYSASPPEPARIIVGRRNPGEIFITEEGQSLHFFVQVDLYKRVNVVSNIKKNKGKIVNNIPDADYVIATSRTKSYDWLLKEATALEKIPIQAAFVIDCVDECALLDEIGYALEADSKSNPASRRRPVVKRQNNKPKPVALSHEVSRANTKGPSKALTPKIRKQKSRYTPHLDSSPKTSAPPLPPPPETRKRMPDGRYYFTEEEDEYLCQFAQHHFMQDPSMSATMLMYKLHEKMPHHSVSSWQGNADRKFRSKLESIRKKASISKRKNTVGPNPIGATYNDRPEPGPSAVFPVNASSKTFDLDGEQPPKSHSAKDPEKEDFDIICQFFASGGGDDDDDERVWQELARFKPCRTAGSWPEYYAAHQQAVYARIEELMTGRAREEAS</sequence>
<dbReference type="STRING" id="1036808.A0A0C3EEB0"/>
<feature type="compositionally biased region" description="Polar residues" evidence="1">
    <location>
        <begin position="292"/>
        <end position="302"/>
    </location>
</feature>
<name>A0A0C3EEB0_9AGAM</name>
<feature type="compositionally biased region" description="Polar residues" evidence="1">
    <location>
        <begin position="311"/>
        <end position="328"/>
    </location>
</feature>
<feature type="compositionally biased region" description="Polar residues" evidence="1">
    <location>
        <begin position="197"/>
        <end position="219"/>
    </location>
</feature>
<dbReference type="InParanoid" id="A0A0C3EEB0"/>
<dbReference type="HOGENOM" id="CLU_343578_0_0_1"/>
<evidence type="ECO:0000256" key="1">
    <source>
        <dbReference type="SAM" id="MobiDB-lite"/>
    </source>
</evidence>
<proteinExistence type="predicted"/>
<evidence type="ECO:0000313" key="3">
    <source>
        <dbReference type="Proteomes" id="UP000053989"/>
    </source>
</evidence>
<feature type="compositionally biased region" description="Basic and acidic residues" evidence="1">
    <location>
        <begin position="743"/>
        <end position="754"/>
    </location>
</feature>
<reference evidence="3" key="2">
    <citation type="submission" date="2015-01" db="EMBL/GenBank/DDBJ databases">
        <title>Evolutionary Origins and Diversification of the Mycorrhizal Mutualists.</title>
        <authorList>
            <consortium name="DOE Joint Genome Institute"/>
            <consortium name="Mycorrhizal Genomics Consortium"/>
            <person name="Kohler A."/>
            <person name="Kuo A."/>
            <person name="Nagy L.G."/>
            <person name="Floudas D."/>
            <person name="Copeland A."/>
            <person name="Barry K.W."/>
            <person name="Cichocki N."/>
            <person name="Veneault-Fourrey C."/>
            <person name="LaButti K."/>
            <person name="Lindquist E.A."/>
            <person name="Lipzen A."/>
            <person name="Lundell T."/>
            <person name="Morin E."/>
            <person name="Murat C."/>
            <person name="Riley R."/>
            <person name="Ohm R."/>
            <person name="Sun H."/>
            <person name="Tunlid A."/>
            <person name="Henrissat B."/>
            <person name="Grigoriev I.V."/>
            <person name="Hibbett D.S."/>
            <person name="Martin F."/>
        </authorList>
    </citation>
    <scope>NUCLEOTIDE SEQUENCE [LARGE SCALE GENOMIC DNA]</scope>
    <source>
        <strain evidence="3">Foug A</strain>
    </source>
</reference>
<feature type="region of interest" description="Disordered" evidence="1">
    <location>
        <begin position="277"/>
        <end position="428"/>
    </location>
</feature>
<dbReference type="AlphaFoldDB" id="A0A0C3EEB0"/>
<keyword evidence="3" id="KW-1185">Reference proteome</keyword>
<dbReference type="OrthoDB" id="3267102at2759"/>
<feature type="compositionally biased region" description="Basic residues" evidence="1">
    <location>
        <begin position="388"/>
        <end position="407"/>
    </location>
</feature>
<feature type="compositionally biased region" description="Polar residues" evidence="1">
    <location>
        <begin position="374"/>
        <end position="387"/>
    </location>
</feature>
<feature type="region of interest" description="Disordered" evidence="1">
    <location>
        <begin position="735"/>
        <end position="754"/>
    </location>
</feature>
<feature type="region of interest" description="Disordered" evidence="1">
    <location>
        <begin position="196"/>
        <end position="221"/>
    </location>
</feature>
<reference evidence="2 3" key="1">
    <citation type="submission" date="2014-04" db="EMBL/GenBank/DDBJ databases">
        <authorList>
            <consortium name="DOE Joint Genome Institute"/>
            <person name="Kuo A."/>
            <person name="Kohler A."/>
            <person name="Nagy L.G."/>
            <person name="Floudas D."/>
            <person name="Copeland A."/>
            <person name="Barry K.W."/>
            <person name="Cichocki N."/>
            <person name="Veneault-Fourrey C."/>
            <person name="LaButti K."/>
            <person name="Lindquist E.A."/>
            <person name="Lipzen A."/>
            <person name="Lundell T."/>
            <person name="Morin E."/>
            <person name="Murat C."/>
            <person name="Sun H."/>
            <person name="Tunlid A."/>
            <person name="Henrissat B."/>
            <person name="Grigoriev I.V."/>
            <person name="Hibbett D.S."/>
            <person name="Martin F."/>
            <person name="Nordberg H.P."/>
            <person name="Cantor M.N."/>
            <person name="Hua S.X."/>
        </authorList>
    </citation>
    <scope>NUCLEOTIDE SEQUENCE [LARGE SCALE GENOMIC DNA]</scope>
    <source>
        <strain evidence="2 3">Foug A</strain>
    </source>
</reference>
<accession>A0A0C3EEB0</accession>
<feature type="region of interest" description="Disordered" evidence="1">
    <location>
        <begin position="134"/>
        <end position="163"/>
    </location>
</feature>
<gene>
    <name evidence="2" type="ORF">SCLCIDRAFT_14604</name>
</gene>
<feature type="compositionally biased region" description="Basic residues" evidence="1">
    <location>
        <begin position="559"/>
        <end position="570"/>
    </location>
</feature>
<feature type="region of interest" description="Disordered" evidence="1">
    <location>
        <begin position="553"/>
        <end position="630"/>
    </location>
</feature>
<feature type="region of interest" description="Disordered" evidence="1">
    <location>
        <begin position="698"/>
        <end position="723"/>
    </location>
</feature>
<dbReference type="EMBL" id="KN822018">
    <property type="protein sequence ID" value="KIM66246.1"/>
    <property type="molecule type" value="Genomic_DNA"/>
</dbReference>
<protein>
    <submittedName>
        <fullName evidence="2">Uncharacterized protein</fullName>
    </submittedName>
</protein>